<feature type="region of interest" description="Disordered" evidence="1">
    <location>
        <begin position="1"/>
        <end position="25"/>
    </location>
</feature>
<dbReference type="Proteomes" id="UP000522270">
    <property type="component" value="Unassembled WGS sequence"/>
</dbReference>
<protein>
    <submittedName>
        <fullName evidence="3">LAP2A protein</fullName>
    </submittedName>
</protein>
<accession>A0A7K5YNE9</accession>
<evidence type="ECO:0000313" key="3">
    <source>
        <dbReference type="EMBL" id="NWU66236.1"/>
    </source>
</evidence>
<feature type="non-terminal residue" evidence="3">
    <location>
        <position position="454"/>
    </location>
</feature>
<dbReference type="InterPro" id="IPR021623">
    <property type="entry name" value="LAP2alpha_C"/>
</dbReference>
<dbReference type="EMBL" id="VYZE01000335">
    <property type="protein sequence ID" value="NWU66236.1"/>
    <property type="molecule type" value="Genomic_DNA"/>
</dbReference>
<gene>
    <name evidence="3" type="primary">Tmpo_0</name>
    <name evidence="3" type="ORF">PTEBUR_R15242</name>
</gene>
<reference evidence="3 4" key="1">
    <citation type="submission" date="2019-09" db="EMBL/GenBank/DDBJ databases">
        <title>Bird 10,000 Genomes (B10K) Project - Family phase.</title>
        <authorList>
            <person name="Zhang G."/>
        </authorList>
    </citation>
    <scope>NUCLEOTIDE SEQUENCE [LARGE SCALE GENOMIC DNA]</scope>
    <source>
        <strain evidence="3">B10K-DU-027-49</strain>
        <tissue evidence="3">Muscle</tissue>
    </source>
</reference>
<feature type="region of interest" description="Disordered" evidence="1">
    <location>
        <begin position="48"/>
        <end position="137"/>
    </location>
</feature>
<comment type="caution">
    <text evidence="3">The sequence shown here is derived from an EMBL/GenBank/DDBJ whole genome shotgun (WGS) entry which is preliminary data.</text>
</comment>
<dbReference type="AlphaFoldDB" id="A0A7K5YNE9"/>
<feature type="compositionally biased region" description="Acidic residues" evidence="1">
    <location>
        <begin position="107"/>
        <end position="132"/>
    </location>
</feature>
<evidence type="ECO:0000256" key="1">
    <source>
        <dbReference type="SAM" id="MobiDB-lite"/>
    </source>
</evidence>
<dbReference type="OrthoDB" id="6244967at2759"/>
<feature type="non-terminal residue" evidence="3">
    <location>
        <position position="1"/>
    </location>
</feature>
<organism evidence="3 4">
    <name type="scientific">Pterocles burchelli</name>
    <dbReference type="NCBI Taxonomy" id="2585816"/>
    <lineage>
        <taxon>Eukaryota</taxon>
        <taxon>Metazoa</taxon>
        <taxon>Chordata</taxon>
        <taxon>Craniata</taxon>
        <taxon>Vertebrata</taxon>
        <taxon>Euteleostomi</taxon>
        <taxon>Archelosauria</taxon>
        <taxon>Archosauria</taxon>
        <taxon>Dinosauria</taxon>
        <taxon>Saurischia</taxon>
        <taxon>Theropoda</taxon>
        <taxon>Coelurosauria</taxon>
        <taxon>Aves</taxon>
        <taxon>Neognathae</taxon>
        <taxon>Neoaves</taxon>
        <taxon>Columbimorphae</taxon>
        <taxon>Pterocliformes</taxon>
        <taxon>Pteroclidae</taxon>
        <taxon>Pterocles</taxon>
    </lineage>
</organism>
<evidence type="ECO:0000313" key="4">
    <source>
        <dbReference type="Proteomes" id="UP000522270"/>
    </source>
</evidence>
<keyword evidence="4" id="KW-1185">Reference proteome</keyword>
<proteinExistence type="predicted"/>
<feature type="domain" description="Lamina-associated polypeptide 2 alpha C-terminal" evidence="2">
    <location>
        <begin position="179"/>
        <end position="382"/>
    </location>
</feature>
<evidence type="ECO:0000259" key="2">
    <source>
        <dbReference type="Pfam" id="PF11560"/>
    </source>
</evidence>
<name>A0A7K5YNE9_9AVES</name>
<sequence length="454" mass="50648">SEDTQSSYHRKVRPTHSSESEKNSLMKSVILPELATVLKDALTAARQSITSVAQARSHSVKHPRVPITEVPVVPLEATGSSSQTCESDPMDSLKDQTASGKEKSEADEALGVESSPEDEEVSSESPTEDQEGPDPLRKFDIENQNYLFRHIKRVLMLKSSKSDCASEELPVPSEEGKVDNALPIHSAVEDLVCRIWANPEAKHEAPAVLRKLYPLPVDKAALWGTLPQVDRALVTGHSVLSVPDNIDALPQDLTDRKVEEAIKRSFKLVAAQLGVCIYCTYASRALLIWLEEEQARLKKKWVPSGAMQMKRRLCKIAANFIHDAAEDSLRLTVKNMACLTVAWRAIWLRPWTSSLDLKCKLLSLPYTGGKLFGESLVQIMKDFSEHKRSLCQLKKKSSVGSSSFSYPHKCLTSFRSPPKFKGGKGRYKVSQSFHAKYERTSNFQRETRPSRGTF</sequence>
<dbReference type="Pfam" id="PF11560">
    <property type="entry name" value="LAP2alpha"/>
    <property type="match status" value="1"/>
</dbReference>
<feature type="compositionally biased region" description="Polar residues" evidence="1">
    <location>
        <begin position="48"/>
        <end position="57"/>
    </location>
</feature>
<dbReference type="Gene3D" id="1.10.287.3160">
    <property type="match status" value="1"/>
</dbReference>